<dbReference type="UniPathway" id="UPA00275">
    <property type="reaction ID" value="UER00404"/>
</dbReference>
<accession>A0A0X2NM16</accession>
<dbReference type="GO" id="GO:0009231">
    <property type="term" value="P:riboflavin biosynthetic process"/>
    <property type="evidence" value="ECO:0007669"/>
    <property type="project" value="UniProtKB-UniRule"/>
</dbReference>
<dbReference type="GO" id="GO:0009349">
    <property type="term" value="C:riboflavin synthase complex"/>
    <property type="evidence" value="ECO:0007669"/>
    <property type="project" value="UniProtKB-UniRule"/>
</dbReference>
<dbReference type="Proteomes" id="UP000182498">
    <property type="component" value="Unassembled WGS sequence"/>
</dbReference>
<dbReference type="GO" id="GO:0005829">
    <property type="term" value="C:cytosol"/>
    <property type="evidence" value="ECO:0007669"/>
    <property type="project" value="TreeGrafter"/>
</dbReference>
<name>A0A0X2NM16_9CORY</name>
<feature type="binding site" evidence="7">
    <location>
        <position position="128"/>
    </location>
    <ligand>
        <name>(2S)-2-hydroxy-3-oxobutyl phosphate</name>
        <dbReference type="ChEBI" id="CHEBI:58830"/>
    </ligand>
</feature>
<dbReference type="NCBIfam" id="TIGR00114">
    <property type="entry name" value="lumazine-synth"/>
    <property type="match status" value="1"/>
</dbReference>
<evidence type="ECO:0000256" key="2">
    <source>
        <dbReference type="ARBA" id="ARBA00007424"/>
    </source>
</evidence>
<evidence type="ECO:0000256" key="1">
    <source>
        <dbReference type="ARBA" id="ARBA00004917"/>
    </source>
</evidence>
<evidence type="ECO:0000256" key="5">
    <source>
        <dbReference type="ARBA" id="ARBA00022679"/>
    </source>
</evidence>
<dbReference type="Pfam" id="PF00885">
    <property type="entry name" value="DMRL_synthase"/>
    <property type="match status" value="1"/>
</dbReference>
<reference evidence="8" key="1">
    <citation type="submission" date="2015-11" db="EMBL/GenBank/DDBJ databases">
        <authorList>
            <person name="Zhang Y."/>
            <person name="Guo Z."/>
        </authorList>
    </citation>
    <scope>NUCLEOTIDE SEQUENCE [LARGE SCALE GENOMIC DNA]</scope>
    <source>
        <strain evidence="8">Mu292</strain>
    </source>
</reference>
<dbReference type="OMA" id="CQGVTQG"/>
<evidence type="ECO:0000256" key="4">
    <source>
        <dbReference type="ARBA" id="ARBA00022619"/>
    </source>
</evidence>
<comment type="function">
    <text evidence="7">Catalyzes the formation of 6,7-dimethyl-8-ribityllumazine by condensation of 5-amino-6-(D-ribitylamino)uracil with 3,4-dihydroxy-2-butanone 4-phosphate. This is the penultimate step in the biosynthesis of riboflavin.</text>
</comment>
<evidence type="ECO:0000256" key="7">
    <source>
        <dbReference type="HAMAP-Rule" id="MF_00178"/>
    </source>
</evidence>
<evidence type="ECO:0000313" key="10">
    <source>
        <dbReference type="Proteomes" id="UP000182498"/>
    </source>
</evidence>
<dbReference type="SUPFAM" id="SSF52121">
    <property type="entry name" value="Lumazine synthase"/>
    <property type="match status" value="1"/>
</dbReference>
<comment type="pathway">
    <text evidence="1 7">Cofactor biosynthesis; riboflavin biosynthesis; riboflavin from 2-hydroxy-3-oxobutyl phosphate and 5-amino-6-(D-ribitylamino)uracil: step 1/2.</text>
</comment>
<sequence length="160" mass="16779">MAADGLATLTLRPGAGDGFRIAVISASWNAEITDRLHDHSVRTLKDLGVAVDDWRVAGCVELPVVVAEALKTHDAVVANGCVIRGDTAHFDYVCQSVTDGLTRASLDSGRPVGNGVLTVENQQQAVDRSGVEGAVEDKGADAARAALHTLLVLRDIRARG</sequence>
<feature type="binding site" evidence="7">
    <location>
        <position position="28"/>
    </location>
    <ligand>
        <name>5-amino-6-(D-ribitylamino)uracil</name>
        <dbReference type="ChEBI" id="CHEBI:15934"/>
    </ligand>
</feature>
<evidence type="ECO:0000313" key="9">
    <source>
        <dbReference type="EMBL" id="GEC86049.1"/>
    </source>
</evidence>
<dbReference type="GeneID" id="82887506"/>
<evidence type="ECO:0000256" key="6">
    <source>
        <dbReference type="ARBA" id="ARBA00048785"/>
    </source>
</evidence>
<dbReference type="InterPro" id="IPR034964">
    <property type="entry name" value="LS"/>
</dbReference>
<dbReference type="EMBL" id="FAUH01000012">
    <property type="protein sequence ID" value="CUU66525.1"/>
    <property type="molecule type" value="Genomic_DNA"/>
</dbReference>
<feature type="binding site" evidence="7">
    <location>
        <begin position="59"/>
        <end position="61"/>
    </location>
    <ligand>
        <name>5-amino-6-(D-ribitylamino)uracil</name>
        <dbReference type="ChEBI" id="CHEBI:15934"/>
    </ligand>
</feature>
<keyword evidence="5 7" id="KW-0808">Transferase</keyword>
<feature type="binding site" evidence="7">
    <location>
        <begin position="81"/>
        <end position="83"/>
    </location>
    <ligand>
        <name>5-amino-6-(D-ribitylamino)uracil</name>
        <dbReference type="ChEBI" id="CHEBI:15934"/>
    </ligand>
</feature>
<protein>
    <recommendedName>
        <fullName evidence="3 7">6,7-dimethyl-8-ribityllumazine synthase</fullName>
        <shortName evidence="7">DMRL synthase</shortName>
        <shortName evidence="7">LS</shortName>
        <shortName evidence="7">Lumazine synthase</shortName>
        <ecNumber evidence="3 7">2.5.1.78</ecNumber>
    </recommendedName>
</protein>
<comment type="similarity">
    <text evidence="2 7">Belongs to the DMRL synthase family.</text>
</comment>
<dbReference type="EC" id="2.5.1.78" evidence="3 7"/>
<dbReference type="InterPro" id="IPR036467">
    <property type="entry name" value="LS/RS_sf"/>
</dbReference>
<reference evidence="10" key="2">
    <citation type="submission" date="2015-11" db="EMBL/GenBank/DDBJ databases">
        <authorList>
            <person name="Dugat-Bony E."/>
        </authorList>
    </citation>
    <scope>NUCLEOTIDE SEQUENCE [LARGE SCALE GENOMIC DNA]</scope>
    <source>
        <strain evidence="10">Mu292</strain>
    </source>
</reference>
<dbReference type="Gene3D" id="3.40.50.960">
    <property type="entry name" value="Lumazine/riboflavin synthase"/>
    <property type="match status" value="1"/>
</dbReference>
<proteinExistence type="inferred from homology"/>
<dbReference type="RefSeq" id="WP_014010006.1">
    <property type="nucleotide sequence ID" value="NZ_BJNT01000009.1"/>
</dbReference>
<evidence type="ECO:0000313" key="11">
    <source>
        <dbReference type="Proteomes" id="UP000319986"/>
    </source>
</evidence>
<evidence type="ECO:0000313" key="8">
    <source>
        <dbReference type="EMBL" id="CUU66525.1"/>
    </source>
</evidence>
<dbReference type="CDD" id="cd09209">
    <property type="entry name" value="Lumazine_synthase-I"/>
    <property type="match status" value="1"/>
</dbReference>
<dbReference type="OrthoDB" id="9809709at2"/>
<dbReference type="HAMAP" id="MF_00178">
    <property type="entry name" value="Lumazine_synth"/>
    <property type="match status" value="1"/>
</dbReference>
<dbReference type="PANTHER" id="PTHR21058">
    <property type="entry name" value="6,7-DIMETHYL-8-RIBITYLLUMAZINE SYNTHASE DMRL SYNTHASE LUMAZINE SYNTHASE"/>
    <property type="match status" value="1"/>
</dbReference>
<dbReference type="AlphaFoldDB" id="A0A0X2NM16"/>
<feature type="active site" description="Proton donor" evidence="7">
    <location>
        <position position="89"/>
    </location>
</feature>
<feature type="binding site" evidence="7">
    <location>
        <position position="114"/>
    </location>
    <ligand>
        <name>5-amino-6-(D-ribitylamino)uracil</name>
        <dbReference type="ChEBI" id="CHEBI:15934"/>
    </ligand>
</feature>
<evidence type="ECO:0000256" key="3">
    <source>
        <dbReference type="ARBA" id="ARBA00012664"/>
    </source>
</evidence>
<dbReference type="Proteomes" id="UP000319986">
    <property type="component" value="Unassembled WGS sequence"/>
</dbReference>
<dbReference type="EMBL" id="BJNT01000009">
    <property type="protein sequence ID" value="GEC86049.1"/>
    <property type="molecule type" value="Genomic_DNA"/>
</dbReference>
<dbReference type="PANTHER" id="PTHR21058:SF0">
    <property type="entry name" value="6,7-DIMETHYL-8-RIBITYLLUMAZINE SYNTHASE"/>
    <property type="match status" value="1"/>
</dbReference>
<organism evidence="8 10">
    <name type="scientific">Corynebacterium variabile</name>
    <dbReference type="NCBI Taxonomy" id="1727"/>
    <lineage>
        <taxon>Bacteria</taxon>
        <taxon>Bacillati</taxon>
        <taxon>Actinomycetota</taxon>
        <taxon>Actinomycetes</taxon>
        <taxon>Mycobacteriales</taxon>
        <taxon>Corynebacteriaceae</taxon>
        <taxon>Corynebacterium</taxon>
    </lineage>
</organism>
<dbReference type="GO" id="GO:0000906">
    <property type="term" value="F:6,7-dimethyl-8-ribityllumazine synthase activity"/>
    <property type="evidence" value="ECO:0007669"/>
    <property type="project" value="UniProtKB-UniRule"/>
</dbReference>
<feature type="binding site" evidence="7">
    <location>
        <begin position="86"/>
        <end position="87"/>
    </location>
    <ligand>
        <name>(2S)-2-hydroxy-3-oxobutyl phosphate</name>
        <dbReference type="ChEBI" id="CHEBI:58830"/>
    </ligand>
</feature>
<dbReference type="InterPro" id="IPR002180">
    <property type="entry name" value="LS/RS"/>
</dbReference>
<keyword evidence="4 7" id="KW-0686">Riboflavin biosynthesis</keyword>
<reference evidence="9 11" key="3">
    <citation type="submission" date="2019-06" db="EMBL/GenBank/DDBJ databases">
        <title>Whole genome shotgun sequence of Corynebacterium variabile NBRC 15286.</title>
        <authorList>
            <person name="Hosoyama A."/>
            <person name="Uohara A."/>
            <person name="Ohji S."/>
            <person name="Ichikawa N."/>
        </authorList>
    </citation>
    <scope>NUCLEOTIDE SEQUENCE [LARGE SCALE GENOMIC DNA]</scope>
    <source>
        <strain evidence="9 11">NBRC 15286</strain>
    </source>
</reference>
<gene>
    <name evidence="7 9" type="primary">ribH</name>
    <name evidence="9" type="ORF">CVA01_13630</name>
    <name evidence="8" type="ORF">CVAR292_01870</name>
</gene>
<keyword evidence="10" id="KW-1185">Reference proteome</keyword>
<comment type="catalytic activity">
    <reaction evidence="6 7">
        <text>(2S)-2-hydroxy-3-oxobutyl phosphate + 5-amino-6-(D-ribitylamino)uracil = 6,7-dimethyl-8-(1-D-ribityl)lumazine + phosphate + 2 H2O + H(+)</text>
        <dbReference type="Rhea" id="RHEA:26152"/>
        <dbReference type="ChEBI" id="CHEBI:15377"/>
        <dbReference type="ChEBI" id="CHEBI:15378"/>
        <dbReference type="ChEBI" id="CHEBI:15934"/>
        <dbReference type="ChEBI" id="CHEBI:43474"/>
        <dbReference type="ChEBI" id="CHEBI:58201"/>
        <dbReference type="ChEBI" id="CHEBI:58830"/>
        <dbReference type="EC" id="2.5.1.78"/>
    </reaction>
</comment>